<gene>
    <name evidence="1" type="ORF">RF11_09548</name>
</gene>
<dbReference type="Proteomes" id="UP000031668">
    <property type="component" value="Unassembled WGS sequence"/>
</dbReference>
<accession>A0A0C2JHB7</accession>
<organism evidence="1 2">
    <name type="scientific">Thelohanellus kitauei</name>
    <name type="common">Myxosporean</name>
    <dbReference type="NCBI Taxonomy" id="669202"/>
    <lineage>
        <taxon>Eukaryota</taxon>
        <taxon>Metazoa</taxon>
        <taxon>Cnidaria</taxon>
        <taxon>Myxozoa</taxon>
        <taxon>Myxosporea</taxon>
        <taxon>Bivalvulida</taxon>
        <taxon>Platysporina</taxon>
        <taxon>Myxobolidae</taxon>
        <taxon>Thelohanellus</taxon>
    </lineage>
</organism>
<protein>
    <submittedName>
        <fullName evidence="1">Uncharacterized protein</fullName>
    </submittedName>
</protein>
<reference evidence="1 2" key="1">
    <citation type="journal article" date="2014" name="Genome Biol. Evol.">
        <title>The genome of the myxosporean Thelohanellus kitauei shows adaptations to nutrient acquisition within its fish host.</title>
        <authorList>
            <person name="Yang Y."/>
            <person name="Xiong J."/>
            <person name="Zhou Z."/>
            <person name="Huo F."/>
            <person name="Miao W."/>
            <person name="Ran C."/>
            <person name="Liu Y."/>
            <person name="Zhang J."/>
            <person name="Feng J."/>
            <person name="Wang M."/>
            <person name="Wang M."/>
            <person name="Wang L."/>
            <person name="Yao B."/>
        </authorList>
    </citation>
    <scope>NUCLEOTIDE SEQUENCE [LARGE SCALE GENOMIC DNA]</scope>
    <source>
        <strain evidence="1">Wuqing</strain>
    </source>
</reference>
<proteinExistence type="predicted"/>
<sequence>MPRIVDEPHFFYTVPSEVTGVRTLLLYHEDPGDYLPTKCCIDELGMYFVFGSGVCLKLMQEGMSVDLVQALEVRPKQICKLLKTETKYNSLFIDNSFCIDYWTESNKRSSVYLIAPSSDDAKVTLILTDIHPGS</sequence>
<dbReference type="EMBL" id="JWZT01002732">
    <property type="protein sequence ID" value="KII68673.1"/>
    <property type="molecule type" value="Genomic_DNA"/>
</dbReference>
<evidence type="ECO:0000313" key="2">
    <source>
        <dbReference type="Proteomes" id="UP000031668"/>
    </source>
</evidence>
<comment type="caution">
    <text evidence="1">The sequence shown here is derived from an EMBL/GenBank/DDBJ whole genome shotgun (WGS) entry which is preliminary data.</text>
</comment>
<keyword evidence="2" id="KW-1185">Reference proteome</keyword>
<evidence type="ECO:0000313" key="1">
    <source>
        <dbReference type="EMBL" id="KII68673.1"/>
    </source>
</evidence>
<dbReference type="AlphaFoldDB" id="A0A0C2JHB7"/>
<name>A0A0C2JHB7_THEKT</name>